<accession>A0A370TIM1</accession>
<dbReference type="SUPFAM" id="SSF48452">
    <property type="entry name" value="TPR-like"/>
    <property type="match status" value="1"/>
</dbReference>
<evidence type="ECO:0000313" key="2">
    <source>
        <dbReference type="Proteomes" id="UP000254866"/>
    </source>
</evidence>
<dbReference type="Proteomes" id="UP000254866">
    <property type="component" value="Unassembled WGS sequence"/>
</dbReference>
<dbReference type="RefSeq" id="XP_031868018.1">
    <property type="nucleotide sequence ID" value="XM_032015749.1"/>
</dbReference>
<dbReference type="PANTHER" id="PTHR46082:SF6">
    <property type="entry name" value="AAA+ ATPASE DOMAIN-CONTAINING PROTEIN-RELATED"/>
    <property type="match status" value="1"/>
</dbReference>
<protein>
    <recommendedName>
        <fullName evidence="3">TPR-like protein</fullName>
    </recommendedName>
</protein>
<sequence length="345" mass="39455">MRRDGSVSDAVITTWQISFEQIRKTRPAAAELLLLMAMFDRQGIPESILYAGRDRIQFEDAVAPLTSSSLIKAQNMKQPEQQVREHLFEMHDLVQLATTKWLEVQKQVGRWQKTSLQIIATAFPSGQHETWAACRVLLPHARKALGYVLEETEAKLDRARITDNTVFYFLLAGEYAAAEQIGRTAVAGREEVLGVEHPDTLTIVSHLGWVLERQGKYEEAEAMHWQALEGYRKVLGVEHPNTLTRMANLASTLWSQRKWKEAEDMEIRVMETSQKVLGHEHPNTLMAIGNLAFTLKSQSRDKEAISLMETCFQLQERVLGRHHPNTKSSLETLNEWQMENIEIRV</sequence>
<dbReference type="AlphaFoldDB" id="A0A370TIM1"/>
<dbReference type="STRING" id="2656787.A0A370TIM1"/>
<dbReference type="Pfam" id="PF13374">
    <property type="entry name" value="TPR_10"/>
    <property type="match status" value="2"/>
</dbReference>
<name>A0A370TIM1_9HELO</name>
<dbReference type="Gene3D" id="1.25.40.10">
    <property type="entry name" value="Tetratricopeptide repeat domain"/>
    <property type="match status" value="1"/>
</dbReference>
<dbReference type="OrthoDB" id="5390271at2759"/>
<dbReference type="GeneID" id="43599975"/>
<evidence type="ECO:0008006" key="3">
    <source>
        <dbReference type="Google" id="ProtNLM"/>
    </source>
</evidence>
<dbReference type="InterPro" id="IPR053137">
    <property type="entry name" value="NLR-like"/>
</dbReference>
<proteinExistence type="predicted"/>
<dbReference type="Pfam" id="PF13424">
    <property type="entry name" value="TPR_12"/>
    <property type="match status" value="1"/>
</dbReference>
<dbReference type="EMBL" id="NPIC01000006">
    <property type="protein sequence ID" value="RDL35195.1"/>
    <property type="molecule type" value="Genomic_DNA"/>
</dbReference>
<gene>
    <name evidence="1" type="ORF">BP5553_07126</name>
</gene>
<comment type="caution">
    <text evidence="1">The sequence shown here is derived from an EMBL/GenBank/DDBJ whole genome shotgun (WGS) entry which is preliminary data.</text>
</comment>
<keyword evidence="2" id="KW-1185">Reference proteome</keyword>
<reference evidence="1 2" key="1">
    <citation type="journal article" date="2018" name="IMA Fungus">
        <title>IMA Genome-F 9: Draft genome sequence of Annulohypoxylon stygium, Aspergillus mulundensis, Berkeleyomyces basicola (syn. Thielaviopsis basicola), Ceratocystis smalleyi, two Cercospora beticola strains, Coleophoma cylindrospora, Fusarium fracticaudum, Phialophora cf. hyalina, and Morchella septimelata.</title>
        <authorList>
            <person name="Wingfield B.D."/>
            <person name="Bills G.F."/>
            <person name="Dong Y."/>
            <person name="Huang W."/>
            <person name="Nel W.J."/>
            <person name="Swalarsk-Parry B.S."/>
            <person name="Vaghefi N."/>
            <person name="Wilken P.M."/>
            <person name="An Z."/>
            <person name="de Beer Z.W."/>
            <person name="De Vos L."/>
            <person name="Chen L."/>
            <person name="Duong T.A."/>
            <person name="Gao Y."/>
            <person name="Hammerbacher A."/>
            <person name="Kikkert J.R."/>
            <person name="Li Y."/>
            <person name="Li H."/>
            <person name="Li K."/>
            <person name="Li Q."/>
            <person name="Liu X."/>
            <person name="Ma X."/>
            <person name="Naidoo K."/>
            <person name="Pethybridge S.J."/>
            <person name="Sun J."/>
            <person name="Steenkamp E.T."/>
            <person name="van der Nest M.A."/>
            <person name="van Wyk S."/>
            <person name="Wingfield M.J."/>
            <person name="Xiong C."/>
            <person name="Yue Q."/>
            <person name="Zhang X."/>
        </authorList>
    </citation>
    <scope>NUCLEOTIDE SEQUENCE [LARGE SCALE GENOMIC DNA]</scope>
    <source>
        <strain evidence="1 2">BP 5553</strain>
    </source>
</reference>
<dbReference type="InterPro" id="IPR011990">
    <property type="entry name" value="TPR-like_helical_dom_sf"/>
</dbReference>
<dbReference type="PANTHER" id="PTHR46082">
    <property type="entry name" value="ATP/GTP-BINDING PROTEIN-RELATED"/>
    <property type="match status" value="1"/>
</dbReference>
<organism evidence="1 2">
    <name type="scientific">Venustampulla echinocandica</name>
    <dbReference type="NCBI Taxonomy" id="2656787"/>
    <lineage>
        <taxon>Eukaryota</taxon>
        <taxon>Fungi</taxon>
        <taxon>Dikarya</taxon>
        <taxon>Ascomycota</taxon>
        <taxon>Pezizomycotina</taxon>
        <taxon>Leotiomycetes</taxon>
        <taxon>Helotiales</taxon>
        <taxon>Pleuroascaceae</taxon>
        <taxon>Venustampulla</taxon>
    </lineage>
</organism>
<evidence type="ECO:0000313" key="1">
    <source>
        <dbReference type="EMBL" id="RDL35195.1"/>
    </source>
</evidence>